<protein>
    <recommendedName>
        <fullName evidence="10">Gap junction protein</fullName>
    </recommendedName>
</protein>
<feature type="transmembrane region" description="Helical" evidence="11">
    <location>
        <begin position="21"/>
        <end position="40"/>
    </location>
</feature>
<evidence type="ECO:0000256" key="8">
    <source>
        <dbReference type="ARBA" id="ARBA00022989"/>
    </source>
</evidence>
<feature type="transmembrane region" description="Helical" evidence="11">
    <location>
        <begin position="74"/>
        <end position="97"/>
    </location>
</feature>
<dbReference type="PROSITE" id="PS00408">
    <property type="entry name" value="CONNEXINS_2"/>
    <property type="match status" value="1"/>
</dbReference>
<dbReference type="Ensembl" id="ENSPKIT00000040129.1">
    <property type="protein sequence ID" value="ENSPKIP00000015658.1"/>
    <property type="gene ID" value="ENSPKIG00000002302.1"/>
</dbReference>
<evidence type="ECO:0000256" key="3">
    <source>
        <dbReference type="ARBA" id="ARBA00022475"/>
    </source>
</evidence>
<dbReference type="GO" id="GO:0005243">
    <property type="term" value="F:gap junction channel activity"/>
    <property type="evidence" value="ECO:0007669"/>
    <property type="project" value="TreeGrafter"/>
</dbReference>
<dbReference type="GO" id="GO:0007267">
    <property type="term" value="P:cell-cell signaling"/>
    <property type="evidence" value="ECO:0007669"/>
    <property type="project" value="TreeGrafter"/>
</dbReference>
<reference evidence="14" key="2">
    <citation type="submission" date="2025-09" db="UniProtKB">
        <authorList>
            <consortium name="Ensembl"/>
        </authorList>
    </citation>
    <scope>IDENTIFICATION</scope>
</reference>
<reference evidence="14" key="1">
    <citation type="submission" date="2025-08" db="UniProtKB">
        <authorList>
            <consortium name="Ensembl"/>
        </authorList>
    </citation>
    <scope>IDENTIFICATION</scope>
</reference>
<dbReference type="InterPro" id="IPR013092">
    <property type="entry name" value="Connexin_N"/>
</dbReference>
<organism evidence="14 15">
    <name type="scientific">Paramormyrops kingsleyae</name>
    <dbReference type="NCBI Taxonomy" id="1676925"/>
    <lineage>
        <taxon>Eukaryota</taxon>
        <taxon>Metazoa</taxon>
        <taxon>Chordata</taxon>
        <taxon>Craniata</taxon>
        <taxon>Vertebrata</taxon>
        <taxon>Euteleostomi</taxon>
        <taxon>Actinopterygii</taxon>
        <taxon>Neopterygii</taxon>
        <taxon>Teleostei</taxon>
        <taxon>Osteoglossocephala</taxon>
        <taxon>Osteoglossomorpha</taxon>
        <taxon>Osteoglossiformes</taxon>
        <taxon>Mormyridae</taxon>
        <taxon>Paramormyrops</taxon>
    </lineage>
</organism>
<evidence type="ECO:0000256" key="5">
    <source>
        <dbReference type="ARBA" id="ARBA00022740"/>
    </source>
</evidence>
<evidence type="ECO:0000256" key="4">
    <source>
        <dbReference type="ARBA" id="ARBA00022692"/>
    </source>
</evidence>
<dbReference type="SMART" id="SM01089">
    <property type="entry name" value="Connexin_CCC"/>
    <property type="match status" value="1"/>
</dbReference>
<comment type="similarity">
    <text evidence="10">Belongs to the connexin family.</text>
</comment>
<dbReference type="InterPro" id="IPR000500">
    <property type="entry name" value="Connexin"/>
</dbReference>
<evidence type="ECO:0000313" key="15">
    <source>
        <dbReference type="Proteomes" id="UP000261540"/>
    </source>
</evidence>
<sequence>MSWLTLYSQLTGVNKHSTSLGKVWLSVLLFFRIMILMLAAEKVWGDEKSEFSCNTLSPGCESVCYDHYFPISHIRLWCLQLIFVSTPALLVAMYVAYNKHGTKRVILRSGNENIEGDLKALKNKRLPITGQLWWIYFFSLLLRLLFEGGFMYALYTIYGSFYISRAVLCNVKPCENQANCYISRPTEKTIFTIFMVVSSSLCILLNLAELFYLIAKALIRSFQLSNRRQDCNHLASKFEEAIPMEKQTSPKY</sequence>
<dbReference type="InterPro" id="IPR017990">
    <property type="entry name" value="Connexin_CS"/>
</dbReference>
<evidence type="ECO:0000256" key="6">
    <source>
        <dbReference type="ARBA" id="ARBA00022868"/>
    </source>
</evidence>
<comment type="subcellular location">
    <subcellularLocation>
        <location evidence="1">Cell junction</location>
        <location evidence="1">Gap junction</location>
    </subcellularLocation>
    <subcellularLocation>
        <location evidence="2 10">Cell membrane</location>
        <topology evidence="2 10">Multi-pass membrane protein</topology>
    </subcellularLocation>
</comment>
<keyword evidence="8 11" id="KW-1133">Transmembrane helix</keyword>
<dbReference type="Gene3D" id="1.20.1440.80">
    <property type="entry name" value="Gap junction channel protein cysteine-rich domain"/>
    <property type="match status" value="1"/>
</dbReference>
<dbReference type="Pfam" id="PF00029">
    <property type="entry name" value="Connexin"/>
    <property type="match status" value="1"/>
</dbReference>
<dbReference type="KEGG" id="pki:111837611"/>
<dbReference type="SMART" id="SM00037">
    <property type="entry name" value="CNX"/>
    <property type="match status" value="1"/>
</dbReference>
<accession>A0A3B3RBB6</accession>
<dbReference type="GO" id="GO:0007605">
    <property type="term" value="P:sensory perception of sound"/>
    <property type="evidence" value="ECO:0007669"/>
    <property type="project" value="UniProtKB-KW"/>
</dbReference>
<name>A0A3B3RBB6_9TELE</name>
<dbReference type="Proteomes" id="UP000261540">
    <property type="component" value="Unplaced"/>
</dbReference>
<keyword evidence="15" id="KW-1185">Reference proteome</keyword>
<dbReference type="STRING" id="1676925.ENSPKIP00000015658"/>
<dbReference type="PANTHER" id="PTHR11984">
    <property type="entry name" value="CONNEXIN"/>
    <property type="match status" value="1"/>
</dbReference>
<keyword evidence="4 10" id="KW-0812">Transmembrane</keyword>
<comment type="function">
    <text evidence="10">One gap junction consists of a cluster of closely packed pairs of transmembrane channels, the connexons, through which materials of low MW diffuse from one cell to a neighboring cell.</text>
</comment>
<evidence type="ECO:0000256" key="7">
    <source>
        <dbReference type="ARBA" id="ARBA00022949"/>
    </source>
</evidence>
<proteinExistence type="inferred from homology"/>
<keyword evidence="6 10" id="KW-0303">Gap junction</keyword>
<evidence type="ECO:0000256" key="11">
    <source>
        <dbReference type="SAM" id="Phobius"/>
    </source>
</evidence>
<dbReference type="PANTHER" id="PTHR11984:SF46">
    <property type="entry name" value="GAP JUNCTION BETA-2 PROTEIN"/>
    <property type="match status" value="1"/>
</dbReference>
<comment type="subunit">
    <text evidence="10">A connexon is composed of a hexamer of connexins.</text>
</comment>
<evidence type="ECO:0000256" key="1">
    <source>
        <dbReference type="ARBA" id="ARBA00004610"/>
    </source>
</evidence>
<dbReference type="InterPro" id="IPR038359">
    <property type="entry name" value="Connexin_N_sf"/>
</dbReference>
<feature type="transmembrane region" description="Helical" evidence="11">
    <location>
        <begin position="193"/>
        <end position="219"/>
    </location>
</feature>
<dbReference type="PRINTS" id="PR00206">
    <property type="entry name" value="CONNEXIN"/>
</dbReference>
<evidence type="ECO:0000259" key="13">
    <source>
        <dbReference type="SMART" id="SM01089"/>
    </source>
</evidence>
<keyword evidence="3" id="KW-1003">Cell membrane</keyword>
<evidence type="ECO:0000256" key="9">
    <source>
        <dbReference type="ARBA" id="ARBA00023136"/>
    </source>
</evidence>
<dbReference type="GO" id="GO:0005922">
    <property type="term" value="C:connexin complex"/>
    <property type="evidence" value="ECO:0007669"/>
    <property type="project" value="InterPro"/>
</dbReference>
<feature type="domain" description="Connexin N-terminal" evidence="12">
    <location>
        <begin position="42"/>
        <end position="75"/>
    </location>
</feature>
<evidence type="ECO:0000256" key="2">
    <source>
        <dbReference type="ARBA" id="ARBA00004651"/>
    </source>
</evidence>
<feature type="domain" description="Connexin cysteine-rich" evidence="13">
    <location>
        <begin position="146"/>
        <end position="213"/>
    </location>
</feature>
<dbReference type="GeneTree" id="ENSGT01030000234513"/>
<keyword evidence="5" id="KW-1009">Hearing</keyword>
<evidence type="ECO:0000313" key="14">
    <source>
        <dbReference type="Ensembl" id="ENSPKIP00000015658.1"/>
    </source>
</evidence>
<keyword evidence="7" id="KW-0965">Cell junction</keyword>
<keyword evidence="9 11" id="KW-0472">Membrane</keyword>
<dbReference type="GO" id="GO:1990349">
    <property type="term" value="P:gap junction-mediated intercellular transport"/>
    <property type="evidence" value="ECO:0007669"/>
    <property type="project" value="TreeGrafter"/>
</dbReference>
<dbReference type="InterPro" id="IPR019570">
    <property type="entry name" value="Connexin_CCC"/>
</dbReference>
<evidence type="ECO:0000256" key="10">
    <source>
        <dbReference type="RuleBase" id="RU000630"/>
    </source>
</evidence>
<evidence type="ECO:0000259" key="12">
    <source>
        <dbReference type="SMART" id="SM00037"/>
    </source>
</evidence>
<feature type="transmembrane region" description="Helical" evidence="11">
    <location>
        <begin position="132"/>
        <end position="155"/>
    </location>
</feature>
<dbReference type="AlphaFoldDB" id="A0A3B3RBB6"/>
<dbReference type="OrthoDB" id="10276158at2759"/>